<dbReference type="EMBL" id="BPLR01010861">
    <property type="protein sequence ID" value="GIY42543.1"/>
    <property type="molecule type" value="Genomic_DNA"/>
</dbReference>
<dbReference type="AlphaFoldDB" id="A0AAV4TF18"/>
<evidence type="ECO:0000313" key="1">
    <source>
        <dbReference type="EMBL" id="GIY42543.1"/>
    </source>
</evidence>
<comment type="caution">
    <text evidence="1">The sequence shown here is derived from an EMBL/GenBank/DDBJ whole genome shotgun (WGS) entry which is preliminary data.</text>
</comment>
<organism evidence="1 2">
    <name type="scientific">Caerostris extrusa</name>
    <name type="common">Bark spider</name>
    <name type="synonym">Caerostris bankana</name>
    <dbReference type="NCBI Taxonomy" id="172846"/>
    <lineage>
        <taxon>Eukaryota</taxon>
        <taxon>Metazoa</taxon>
        <taxon>Ecdysozoa</taxon>
        <taxon>Arthropoda</taxon>
        <taxon>Chelicerata</taxon>
        <taxon>Arachnida</taxon>
        <taxon>Araneae</taxon>
        <taxon>Araneomorphae</taxon>
        <taxon>Entelegynae</taxon>
        <taxon>Araneoidea</taxon>
        <taxon>Araneidae</taxon>
        <taxon>Caerostris</taxon>
    </lineage>
</organism>
<name>A0AAV4TF18_CAEEX</name>
<proteinExistence type="predicted"/>
<keyword evidence="2" id="KW-1185">Reference proteome</keyword>
<accession>A0AAV4TF18</accession>
<evidence type="ECO:0000313" key="2">
    <source>
        <dbReference type="Proteomes" id="UP001054945"/>
    </source>
</evidence>
<gene>
    <name evidence="1" type="ORF">CEXT_596921</name>
</gene>
<sequence>MPPALRLNKLNYALRVWVLDFGSNFAGTRSFCYSSTRQVPICGTNKIQPYSRSKKERTKNNKNLLAENKIGRADFSSDVVEKSNCETRER</sequence>
<protein>
    <submittedName>
        <fullName evidence="1">Uncharacterized protein</fullName>
    </submittedName>
</protein>
<dbReference type="Proteomes" id="UP001054945">
    <property type="component" value="Unassembled WGS sequence"/>
</dbReference>
<reference evidence="1 2" key="1">
    <citation type="submission" date="2021-06" db="EMBL/GenBank/DDBJ databases">
        <title>Caerostris extrusa draft genome.</title>
        <authorList>
            <person name="Kono N."/>
            <person name="Arakawa K."/>
        </authorList>
    </citation>
    <scope>NUCLEOTIDE SEQUENCE [LARGE SCALE GENOMIC DNA]</scope>
</reference>